<dbReference type="AlphaFoldDB" id="A0A2K3MCU4"/>
<protein>
    <submittedName>
        <fullName evidence="1">Uncharacterized protein</fullName>
    </submittedName>
</protein>
<comment type="caution">
    <text evidence="1">The sequence shown here is derived from an EMBL/GenBank/DDBJ whole genome shotgun (WGS) entry which is preliminary data.</text>
</comment>
<proteinExistence type="predicted"/>
<organism evidence="1 2">
    <name type="scientific">Trifolium pratense</name>
    <name type="common">Red clover</name>
    <dbReference type="NCBI Taxonomy" id="57577"/>
    <lineage>
        <taxon>Eukaryota</taxon>
        <taxon>Viridiplantae</taxon>
        <taxon>Streptophyta</taxon>
        <taxon>Embryophyta</taxon>
        <taxon>Tracheophyta</taxon>
        <taxon>Spermatophyta</taxon>
        <taxon>Magnoliopsida</taxon>
        <taxon>eudicotyledons</taxon>
        <taxon>Gunneridae</taxon>
        <taxon>Pentapetalae</taxon>
        <taxon>rosids</taxon>
        <taxon>fabids</taxon>
        <taxon>Fabales</taxon>
        <taxon>Fabaceae</taxon>
        <taxon>Papilionoideae</taxon>
        <taxon>50 kb inversion clade</taxon>
        <taxon>NPAAA clade</taxon>
        <taxon>Hologalegina</taxon>
        <taxon>IRL clade</taxon>
        <taxon>Trifolieae</taxon>
        <taxon>Trifolium</taxon>
    </lineage>
</organism>
<reference evidence="1 2" key="2">
    <citation type="journal article" date="2017" name="Front. Plant Sci.">
        <title>Gene Classification and Mining of Molecular Markers Useful in Red Clover (Trifolium pratense) Breeding.</title>
        <authorList>
            <person name="Istvanek J."/>
            <person name="Dluhosova J."/>
            <person name="Dluhos P."/>
            <person name="Patkova L."/>
            <person name="Nedelnik J."/>
            <person name="Repkova J."/>
        </authorList>
    </citation>
    <scope>NUCLEOTIDE SEQUENCE [LARGE SCALE GENOMIC DNA]</scope>
    <source>
        <strain evidence="2">cv. Tatra</strain>
        <tissue evidence="1">Young leaves</tissue>
    </source>
</reference>
<gene>
    <name evidence="1" type="ORF">L195_g044730</name>
</gene>
<dbReference type="Proteomes" id="UP000236291">
    <property type="component" value="Unassembled WGS sequence"/>
</dbReference>
<reference evidence="1 2" key="1">
    <citation type="journal article" date="2014" name="Am. J. Bot.">
        <title>Genome assembly and annotation for red clover (Trifolium pratense; Fabaceae).</title>
        <authorList>
            <person name="Istvanek J."/>
            <person name="Jaros M."/>
            <person name="Krenek A."/>
            <person name="Repkova J."/>
        </authorList>
    </citation>
    <scope>NUCLEOTIDE SEQUENCE [LARGE SCALE GENOMIC DNA]</scope>
    <source>
        <strain evidence="2">cv. Tatra</strain>
        <tissue evidence="1">Young leaves</tissue>
    </source>
</reference>
<feature type="non-terminal residue" evidence="1">
    <location>
        <position position="1"/>
    </location>
</feature>
<dbReference type="EMBL" id="ASHM01057231">
    <property type="protein sequence ID" value="PNX88621.1"/>
    <property type="molecule type" value="Genomic_DNA"/>
</dbReference>
<evidence type="ECO:0000313" key="1">
    <source>
        <dbReference type="EMBL" id="PNX88621.1"/>
    </source>
</evidence>
<evidence type="ECO:0000313" key="2">
    <source>
        <dbReference type="Proteomes" id="UP000236291"/>
    </source>
</evidence>
<accession>A0A2K3MCU4</accession>
<name>A0A2K3MCU4_TRIPR</name>
<sequence length="27" mass="3062">GLCEVVYADYEIVALQQFSFLIKVLIS</sequence>